<keyword evidence="2" id="KW-0813">Transport</keyword>
<accession>A0AAV5U0A5</accession>
<keyword evidence="3 6" id="KW-0812">Transmembrane</keyword>
<evidence type="ECO:0000256" key="5">
    <source>
        <dbReference type="ARBA" id="ARBA00023136"/>
    </source>
</evidence>
<keyword evidence="5 6" id="KW-0472">Membrane</keyword>
<dbReference type="GO" id="GO:0016020">
    <property type="term" value="C:membrane"/>
    <property type="evidence" value="ECO:0007669"/>
    <property type="project" value="UniProtKB-SubCell"/>
</dbReference>
<dbReference type="InterPro" id="IPR044770">
    <property type="entry name" value="MFS_spinster-like"/>
</dbReference>
<evidence type="ECO:0000256" key="4">
    <source>
        <dbReference type="ARBA" id="ARBA00022989"/>
    </source>
</evidence>
<dbReference type="SUPFAM" id="SSF103473">
    <property type="entry name" value="MFS general substrate transporter"/>
    <property type="match status" value="1"/>
</dbReference>
<evidence type="ECO:0000313" key="8">
    <source>
        <dbReference type="Proteomes" id="UP001432027"/>
    </source>
</evidence>
<comment type="caution">
    <text evidence="7">The sequence shown here is derived from an EMBL/GenBank/DDBJ whole genome shotgun (WGS) entry which is preliminary data.</text>
</comment>
<keyword evidence="4 6" id="KW-1133">Transmembrane helix</keyword>
<evidence type="ECO:0000256" key="2">
    <source>
        <dbReference type="ARBA" id="ARBA00022448"/>
    </source>
</evidence>
<evidence type="ECO:0000256" key="1">
    <source>
        <dbReference type="ARBA" id="ARBA00004141"/>
    </source>
</evidence>
<feature type="transmembrane region" description="Helical" evidence="6">
    <location>
        <begin position="49"/>
        <end position="73"/>
    </location>
</feature>
<evidence type="ECO:0000256" key="6">
    <source>
        <dbReference type="SAM" id="Phobius"/>
    </source>
</evidence>
<comment type="subcellular location">
    <subcellularLocation>
        <location evidence="1">Membrane</location>
        <topology evidence="1">Multi-pass membrane protein</topology>
    </subcellularLocation>
</comment>
<evidence type="ECO:0000313" key="7">
    <source>
        <dbReference type="EMBL" id="GMS99594.1"/>
    </source>
</evidence>
<dbReference type="Proteomes" id="UP001432027">
    <property type="component" value="Unassembled WGS sequence"/>
</dbReference>
<evidence type="ECO:0000256" key="3">
    <source>
        <dbReference type="ARBA" id="ARBA00022692"/>
    </source>
</evidence>
<dbReference type="Gene3D" id="1.20.1250.20">
    <property type="entry name" value="MFS general substrate transporter like domains"/>
    <property type="match status" value="1"/>
</dbReference>
<dbReference type="InterPro" id="IPR036259">
    <property type="entry name" value="MFS_trans_sf"/>
</dbReference>
<name>A0AAV5U0A5_9BILA</name>
<dbReference type="AlphaFoldDB" id="A0AAV5U0A5"/>
<keyword evidence="8" id="KW-1185">Reference proteome</keyword>
<feature type="non-terminal residue" evidence="7">
    <location>
        <position position="1"/>
    </location>
</feature>
<protein>
    <recommendedName>
        <fullName evidence="9">Major facilitator superfamily (MFS) profile domain-containing protein</fullName>
    </recommendedName>
</protein>
<evidence type="ECO:0008006" key="9">
    <source>
        <dbReference type="Google" id="ProtNLM"/>
    </source>
</evidence>
<dbReference type="EMBL" id="BTSX01000005">
    <property type="protein sequence ID" value="GMS99594.1"/>
    <property type="molecule type" value="Genomic_DNA"/>
</dbReference>
<organism evidence="7 8">
    <name type="scientific">Pristionchus entomophagus</name>
    <dbReference type="NCBI Taxonomy" id="358040"/>
    <lineage>
        <taxon>Eukaryota</taxon>
        <taxon>Metazoa</taxon>
        <taxon>Ecdysozoa</taxon>
        <taxon>Nematoda</taxon>
        <taxon>Chromadorea</taxon>
        <taxon>Rhabditida</taxon>
        <taxon>Rhabditina</taxon>
        <taxon>Diplogasteromorpha</taxon>
        <taxon>Diplogasteroidea</taxon>
        <taxon>Neodiplogasteridae</taxon>
        <taxon>Pristionchus</taxon>
    </lineage>
</organism>
<gene>
    <name evidence="7" type="ORF">PENTCL1PPCAC_21769</name>
</gene>
<dbReference type="PANTHER" id="PTHR23505:SF79">
    <property type="entry name" value="PROTEIN SPINSTER"/>
    <property type="match status" value="1"/>
</dbReference>
<dbReference type="PANTHER" id="PTHR23505">
    <property type="entry name" value="SPINSTER"/>
    <property type="match status" value="1"/>
</dbReference>
<reference evidence="7" key="1">
    <citation type="submission" date="2023-10" db="EMBL/GenBank/DDBJ databases">
        <title>Genome assembly of Pristionchus species.</title>
        <authorList>
            <person name="Yoshida K."/>
            <person name="Sommer R.J."/>
        </authorList>
    </citation>
    <scope>NUCLEOTIDE SEQUENCE</scope>
    <source>
        <strain evidence="7">RS0144</strain>
    </source>
</reference>
<proteinExistence type="predicted"/>
<sequence length="137" mass="15204">PLQTSHTITLAFVWFLGDLFNRGKLFLISLACWIVLSLLSLILGSESYLIFVVFRALAASASSVYVVLIPVLLADMYKDRALGVALMGTAAVEIISDELSAILSSCTKWNTMAIRTLSHTFVDHRSHAFSHLRKKEF</sequence>
<feature type="transmembrane region" description="Helical" evidence="6">
    <location>
        <begin position="25"/>
        <end position="43"/>
    </location>
</feature>